<gene>
    <name evidence="2" type="ORF">JOE69_002892</name>
</gene>
<accession>A0ABU1JDY2</accession>
<evidence type="ECO:0000313" key="3">
    <source>
        <dbReference type="Proteomes" id="UP001185069"/>
    </source>
</evidence>
<protein>
    <submittedName>
        <fullName evidence="2">Excisionase family DNA binding protein</fullName>
    </submittedName>
</protein>
<feature type="domain" description="Helix-turn-helix" evidence="1">
    <location>
        <begin position="18"/>
        <end position="70"/>
    </location>
</feature>
<organism evidence="2 3">
    <name type="scientific">Arthrobacter russicus</name>
    <dbReference type="NCBI Taxonomy" id="172040"/>
    <lineage>
        <taxon>Bacteria</taxon>
        <taxon>Bacillati</taxon>
        <taxon>Actinomycetota</taxon>
        <taxon>Actinomycetes</taxon>
        <taxon>Micrococcales</taxon>
        <taxon>Micrococcaceae</taxon>
        <taxon>Arthrobacter</taxon>
    </lineage>
</organism>
<dbReference type="RefSeq" id="WP_374709716.1">
    <property type="nucleotide sequence ID" value="NZ_BAAAHY010000004.1"/>
</dbReference>
<evidence type="ECO:0000259" key="1">
    <source>
        <dbReference type="Pfam" id="PF12728"/>
    </source>
</evidence>
<proteinExistence type="predicted"/>
<dbReference type="EMBL" id="JAVDQF010000001">
    <property type="protein sequence ID" value="MDR6270654.1"/>
    <property type="molecule type" value="Genomic_DNA"/>
</dbReference>
<dbReference type="Pfam" id="PF12728">
    <property type="entry name" value="HTH_17"/>
    <property type="match status" value="1"/>
</dbReference>
<keyword evidence="3" id="KW-1185">Reference proteome</keyword>
<reference evidence="2 3" key="1">
    <citation type="submission" date="2023-07" db="EMBL/GenBank/DDBJ databases">
        <title>Sequencing the genomes of 1000 actinobacteria strains.</title>
        <authorList>
            <person name="Klenk H.-P."/>
        </authorList>
    </citation>
    <scope>NUCLEOTIDE SEQUENCE [LARGE SCALE GENOMIC DNA]</scope>
    <source>
        <strain evidence="2 3">DSM 14555</strain>
    </source>
</reference>
<evidence type="ECO:0000313" key="2">
    <source>
        <dbReference type="EMBL" id="MDR6270654.1"/>
    </source>
</evidence>
<comment type="caution">
    <text evidence="2">The sequence shown here is derived from an EMBL/GenBank/DDBJ whole genome shotgun (WGS) entry which is preliminary data.</text>
</comment>
<dbReference type="InterPro" id="IPR041657">
    <property type="entry name" value="HTH_17"/>
</dbReference>
<name>A0ABU1JDY2_9MICC</name>
<dbReference type="Proteomes" id="UP001185069">
    <property type="component" value="Unassembled WGS sequence"/>
</dbReference>
<sequence length="76" mass="8612">MNRQLSRTATNVHEAVRLYSTRKAAEVLDMSPGWVRARIHDGSLRAVEFGSSREKWKVRADDLQAFIDARTDKAPA</sequence>